<evidence type="ECO:0000313" key="3">
    <source>
        <dbReference type="Proteomes" id="UP000001695"/>
    </source>
</evidence>
<reference evidence="3" key="1">
    <citation type="submission" date="2008-03" db="EMBL/GenBank/DDBJ databases">
        <title>Complete sequence of chromosome of Beijerinckia indica subsp. indica ATCC 9039.</title>
        <authorList>
            <consortium name="US DOE Joint Genome Institute"/>
            <person name="Copeland A."/>
            <person name="Lucas S."/>
            <person name="Lapidus A."/>
            <person name="Glavina del Rio T."/>
            <person name="Dalin E."/>
            <person name="Tice H."/>
            <person name="Bruce D."/>
            <person name="Goodwin L."/>
            <person name="Pitluck S."/>
            <person name="LaButti K."/>
            <person name="Schmutz J."/>
            <person name="Larimer F."/>
            <person name="Land M."/>
            <person name="Hauser L."/>
            <person name="Kyrpides N."/>
            <person name="Mikhailova N."/>
            <person name="Dunfield P.F."/>
            <person name="Dedysh S.N."/>
            <person name="Liesack W."/>
            <person name="Saw J.H."/>
            <person name="Alam M."/>
            <person name="Chen Y."/>
            <person name="Murrell J.C."/>
            <person name="Richardson P."/>
        </authorList>
    </citation>
    <scope>NUCLEOTIDE SEQUENCE [LARGE SCALE GENOMIC DNA]</scope>
    <source>
        <strain evidence="3">ATCC 9039 / DSM 1715 / NCIMB 8712</strain>
    </source>
</reference>
<dbReference type="STRING" id="395963.Bind_2277"/>
<reference evidence="2 3" key="2">
    <citation type="journal article" date="2010" name="J. Bacteriol.">
        <title>Complete genome sequence of Beijerinckia indica subsp. indica.</title>
        <authorList>
            <person name="Tamas I."/>
            <person name="Dedysh S.N."/>
            <person name="Liesack W."/>
            <person name="Stott M.B."/>
            <person name="Alam M."/>
            <person name="Murrell J.C."/>
            <person name="Dunfield P.F."/>
        </authorList>
    </citation>
    <scope>NUCLEOTIDE SEQUENCE [LARGE SCALE GENOMIC DNA]</scope>
    <source>
        <strain evidence="3">ATCC 9039 / DSM 1715 / NCIMB 8712</strain>
    </source>
</reference>
<name>B2IHA8_BEII9</name>
<dbReference type="ESTHER" id="beii9-b2iha8">
    <property type="family name" value="6_AlphaBeta_hydrolase"/>
</dbReference>
<protein>
    <recommendedName>
        <fullName evidence="1">AB hydrolase-1 domain-containing protein</fullName>
    </recommendedName>
</protein>
<dbReference type="EMBL" id="CP001016">
    <property type="protein sequence ID" value="ACB95893.1"/>
    <property type="molecule type" value="Genomic_DNA"/>
</dbReference>
<evidence type="ECO:0000313" key="2">
    <source>
        <dbReference type="EMBL" id="ACB95893.1"/>
    </source>
</evidence>
<dbReference type="AlphaFoldDB" id="B2IHA8"/>
<organism evidence="2 3">
    <name type="scientific">Beijerinckia indica subsp. indica (strain ATCC 9039 / DSM 1715 / NCIMB 8712)</name>
    <dbReference type="NCBI Taxonomy" id="395963"/>
    <lineage>
        <taxon>Bacteria</taxon>
        <taxon>Pseudomonadati</taxon>
        <taxon>Pseudomonadota</taxon>
        <taxon>Alphaproteobacteria</taxon>
        <taxon>Hyphomicrobiales</taxon>
        <taxon>Beijerinckiaceae</taxon>
        <taxon>Beijerinckia</taxon>
    </lineage>
</organism>
<dbReference type="Gene3D" id="3.40.50.1820">
    <property type="entry name" value="alpha/beta hydrolase"/>
    <property type="match status" value="1"/>
</dbReference>
<keyword evidence="3" id="KW-1185">Reference proteome</keyword>
<dbReference type="Pfam" id="PF12697">
    <property type="entry name" value="Abhydrolase_6"/>
    <property type="match status" value="1"/>
</dbReference>
<dbReference type="SUPFAM" id="SSF53474">
    <property type="entry name" value="alpha/beta-Hydrolases"/>
    <property type="match status" value="1"/>
</dbReference>
<feature type="domain" description="AB hydrolase-1" evidence="1">
    <location>
        <begin position="18"/>
        <end position="134"/>
    </location>
</feature>
<evidence type="ECO:0000259" key="1">
    <source>
        <dbReference type="Pfam" id="PF12697"/>
    </source>
</evidence>
<sequence length="229" mass="25517">MKSSVSKRIGIEVQRDRVLLLHGIARGAGSMRRLERAINLAGYETLNLDYPSCKMGLAELVEQIHAQRDWITAGDGRTHIVAYSMGCLLARAYITRYRPPKLGNVVMLAPPNSGSEIADLLAENIIYRFMFGPAGAELTTHPPPDIVRLFGPIDYPLGIIAGCRCLDPFGWWLISGPNDGRVSIERTKVLGMTDHVTIKAAHFTMPWSRIAIEQTLYFLKHKCFKSPVK</sequence>
<accession>B2IHA8</accession>
<dbReference type="PANTHER" id="PTHR37946:SF1">
    <property type="entry name" value="SLL1969 PROTEIN"/>
    <property type="match status" value="1"/>
</dbReference>
<dbReference type="HOGENOM" id="CLU_075528_1_0_5"/>
<gene>
    <name evidence="2" type="ordered locus">Bind_2277</name>
</gene>
<dbReference type="eggNOG" id="COG1075">
    <property type="taxonomic scope" value="Bacteria"/>
</dbReference>
<dbReference type="InterPro" id="IPR029058">
    <property type="entry name" value="AB_hydrolase_fold"/>
</dbReference>
<dbReference type="KEGG" id="bid:Bind_2277"/>
<proteinExistence type="predicted"/>
<dbReference type="Proteomes" id="UP000001695">
    <property type="component" value="Chromosome"/>
</dbReference>
<dbReference type="RefSeq" id="WP_012385246.1">
    <property type="nucleotide sequence ID" value="NC_010581.1"/>
</dbReference>
<dbReference type="InterPro" id="IPR000073">
    <property type="entry name" value="AB_hydrolase_1"/>
</dbReference>
<dbReference type="OrthoDB" id="556502at2"/>
<dbReference type="PANTHER" id="PTHR37946">
    <property type="entry name" value="SLL1969 PROTEIN"/>
    <property type="match status" value="1"/>
</dbReference>